<dbReference type="InterPro" id="IPR021359">
    <property type="entry name" value="DUF2812"/>
</dbReference>
<evidence type="ECO:0000313" key="2">
    <source>
        <dbReference type="EMBL" id="WAJ25333.1"/>
    </source>
</evidence>
<dbReference type="Pfam" id="PF11193">
    <property type="entry name" value="DUF2812"/>
    <property type="match status" value="1"/>
</dbReference>
<protein>
    <submittedName>
        <fullName evidence="2">DUF2812 domain-containing protein</fullName>
    </submittedName>
</protein>
<feature type="transmembrane region" description="Helical" evidence="1">
    <location>
        <begin position="169"/>
        <end position="189"/>
    </location>
</feature>
<keyword evidence="1" id="KW-1133">Transmembrane helix</keyword>
<keyword evidence="1" id="KW-0472">Membrane</keyword>
<dbReference type="EMBL" id="CP113524">
    <property type="protein sequence ID" value="WAJ25333.1"/>
    <property type="molecule type" value="Genomic_DNA"/>
</dbReference>
<keyword evidence="3" id="KW-1185">Reference proteome</keyword>
<evidence type="ECO:0000256" key="1">
    <source>
        <dbReference type="SAM" id="Phobius"/>
    </source>
</evidence>
<proteinExistence type="predicted"/>
<feature type="transmembrane region" description="Helical" evidence="1">
    <location>
        <begin position="113"/>
        <end position="130"/>
    </location>
</feature>
<keyword evidence="1" id="KW-0812">Transmembrane</keyword>
<sequence>MKKFKIIPDFVNEEKFLNDMAQQGYYLEKYNTLGVYTFREAEPQSLSYRIDYRTFSGKKQFEDYCALFEDAGWEHVYGTRYSGSQYFLPIPGRAQTDDIFSDKESKAGRYKRYSSQCFASLMLMITWLFLLNSDNWKIWNVKSWYFTPGLWDMPGSLFWKAFLFETPFVILRVAPMILFFFMAILYGYWSFKAKDLYKKELDVH</sequence>
<evidence type="ECO:0000313" key="3">
    <source>
        <dbReference type="Proteomes" id="UP001163115"/>
    </source>
</evidence>
<gene>
    <name evidence="2" type="ORF">OW255_07430</name>
</gene>
<accession>A0ABY7AIQ7</accession>
<organism evidence="2 3">
    <name type="scientific">Lacrimispora xylanolytica</name>
    <dbReference type="NCBI Taxonomy" id="29375"/>
    <lineage>
        <taxon>Bacteria</taxon>
        <taxon>Bacillati</taxon>
        <taxon>Bacillota</taxon>
        <taxon>Clostridia</taxon>
        <taxon>Lachnospirales</taxon>
        <taxon>Lachnospiraceae</taxon>
        <taxon>Lacrimispora</taxon>
    </lineage>
</organism>
<dbReference type="Proteomes" id="UP001163115">
    <property type="component" value="Chromosome"/>
</dbReference>
<dbReference type="RefSeq" id="WP_268116200.1">
    <property type="nucleotide sequence ID" value="NZ_CP113524.1"/>
</dbReference>
<name>A0ABY7AIQ7_9FIRM</name>
<reference evidence="2" key="1">
    <citation type="submission" date="2022-11" db="EMBL/GenBank/DDBJ databases">
        <title>Lacrimispora xylanolytica sy1, complete genome.</title>
        <authorList>
            <person name="Choi S."/>
        </authorList>
    </citation>
    <scope>NUCLEOTIDE SEQUENCE</scope>
    <source>
        <strain evidence="2">Sy1</strain>
    </source>
</reference>